<dbReference type="PANTHER" id="PTHR12001:SF69">
    <property type="entry name" value="ALL TRANS-POLYPRENYL-DIPHOSPHATE SYNTHASE PDSS1"/>
    <property type="match status" value="1"/>
</dbReference>
<comment type="caution">
    <text evidence="7">The sequence shown here is derived from an EMBL/GenBank/DDBJ whole genome shotgun (WGS) entry which is preliminary data.</text>
</comment>
<comment type="cofactor">
    <cofactor evidence="1">
        <name>Mg(2+)</name>
        <dbReference type="ChEBI" id="CHEBI:18420"/>
    </cofactor>
</comment>
<sequence>MARVEELLSTSVRESRAFVDELLSHLSTAGGKRIRPLLTLLCAHLAGAGEAASEEVIAAATSVEMTHLASLYHDDVMDAAPQRRGVPAAQMQWGNNRAILAGDVLFSRASKLTASLGTEAVDYHARTFERLCLGQLNETFGPADGEDPVDFYVQVLADKTGSLINAAAVFGAMFGGARPQTVEAVGEYGEQVGIAFQLADDVIDLTSDSELTGKTPGTDLVEGVSTLPVLLLHQDRERGELDECGKQILQALEHEDLRDPTVLSGVVEKLANHAAVDRTRSMARTYVNKAIDALSAVEECEAKNLLVDFAHQMVDRIS</sequence>
<dbReference type="Proteomes" id="UP001247542">
    <property type="component" value="Unassembled WGS sequence"/>
</dbReference>
<dbReference type="SUPFAM" id="SSF48576">
    <property type="entry name" value="Terpenoid synthases"/>
    <property type="match status" value="1"/>
</dbReference>
<dbReference type="InterPro" id="IPR033749">
    <property type="entry name" value="Polyprenyl_synt_CS"/>
</dbReference>
<accession>A0ABU3I9R6</accession>
<evidence type="ECO:0000313" key="8">
    <source>
        <dbReference type="Proteomes" id="UP001247542"/>
    </source>
</evidence>
<keyword evidence="8" id="KW-1185">Reference proteome</keyword>
<evidence type="ECO:0000256" key="2">
    <source>
        <dbReference type="ARBA" id="ARBA00006706"/>
    </source>
</evidence>
<dbReference type="PROSITE" id="PS00444">
    <property type="entry name" value="POLYPRENYL_SYNTHASE_2"/>
    <property type="match status" value="1"/>
</dbReference>
<dbReference type="InterPro" id="IPR000092">
    <property type="entry name" value="Polyprenyl_synt"/>
</dbReference>
<reference evidence="7 8" key="1">
    <citation type="submission" date="2023-06" db="EMBL/GenBank/DDBJ databases">
        <title>Draft genome sequence of Gleimia hominis type strain CCUG 57540T.</title>
        <authorList>
            <person name="Salva-Serra F."/>
            <person name="Cardew S."/>
            <person name="Jensie Markopoulos S."/>
            <person name="Ohlen M."/>
            <person name="Inganas E."/>
            <person name="Svensson-Stadler L."/>
            <person name="Moore E.R.B."/>
        </authorList>
    </citation>
    <scope>NUCLEOTIDE SEQUENCE [LARGE SCALE GENOMIC DNA]</scope>
    <source>
        <strain evidence="7 8">CCUG 57540</strain>
    </source>
</reference>
<keyword evidence="4" id="KW-0479">Metal-binding</keyword>
<proteinExistence type="inferred from homology"/>
<dbReference type="InterPro" id="IPR008949">
    <property type="entry name" value="Isoprenoid_synthase_dom_sf"/>
</dbReference>
<evidence type="ECO:0000256" key="5">
    <source>
        <dbReference type="ARBA" id="ARBA00022842"/>
    </source>
</evidence>
<organism evidence="7 8">
    <name type="scientific">Gleimia hominis</name>
    <dbReference type="NCBI Taxonomy" id="595468"/>
    <lineage>
        <taxon>Bacteria</taxon>
        <taxon>Bacillati</taxon>
        <taxon>Actinomycetota</taxon>
        <taxon>Actinomycetes</taxon>
        <taxon>Actinomycetales</taxon>
        <taxon>Actinomycetaceae</taxon>
        <taxon>Gleimia</taxon>
    </lineage>
</organism>
<protein>
    <submittedName>
        <fullName evidence="7">Polyprenyl synthetase family protein</fullName>
    </submittedName>
</protein>
<evidence type="ECO:0000256" key="1">
    <source>
        <dbReference type="ARBA" id="ARBA00001946"/>
    </source>
</evidence>
<comment type="similarity">
    <text evidence="2 6">Belongs to the FPP/GGPP synthase family.</text>
</comment>
<keyword evidence="3 6" id="KW-0808">Transferase</keyword>
<dbReference type="EMBL" id="JASXSX010000001">
    <property type="protein sequence ID" value="MDT3767108.1"/>
    <property type="molecule type" value="Genomic_DNA"/>
</dbReference>
<dbReference type="Gene3D" id="1.10.600.10">
    <property type="entry name" value="Farnesyl Diphosphate Synthase"/>
    <property type="match status" value="1"/>
</dbReference>
<evidence type="ECO:0000313" key="7">
    <source>
        <dbReference type="EMBL" id="MDT3767108.1"/>
    </source>
</evidence>
<dbReference type="SFLD" id="SFLDS00005">
    <property type="entry name" value="Isoprenoid_Synthase_Type_I"/>
    <property type="match status" value="1"/>
</dbReference>
<dbReference type="CDD" id="cd00685">
    <property type="entry name" value="Trans_IPPS_HT"/>
    <property type="match status" value="1"/>
</dbReference>
<dbReference type="PANTHER" id="PTHR12001">
    <property type="entry name" value="GERANYLGERANYL PYROPHOSPHATE SYNTHASE"/>
    <property type="match status" value="1"/>
</dbReference>
<dbReference type="Pfam" id="PF00348">
    <property type="entry name" value="polyprenyl_synt"/>
    <property type="match status" value="1"/>
</dbReference>
<evidence type="ECO:0000256" key="6">
    <source>
        <dbReference type="RuleBase" id="RU004466"/>
    </source>
</evidence>
<name>A0ABU3I9R6_9ACTO</name>
<evidence type="ECO:0000256" key="3">
    <source>
        <dbReference type="ARBA" id="ARBA00022679"/>
    </source>
</evidence>
<gene>
    <name evidence="7" type="ORF">QS713_03370</name>
</gene>
<dbReference type="SFLD" id="SFLDG01017">
    <property type="entry name" value="Polyprenyl_Transferase_Like"/>
    <property type="match status" value="1"/>
</dbReference>
<keyword evidence="5" id="KW-0460">Magnesium</keyword>
<evidence type="ECO:0000256" key="4">
    <source>
        <dbReference type="ARBA" id="ARBA00022723"/>
    </source>
</evidence>